<gene>
    <name evidence="1" type="ORF">SAMN05421505_1197</name>
</gene>
<dbReference type="Proteomes" id="UP000198923">
    <property type="component" value="Unassembled WGS sequence"/>
</dbReference>
<reference evidence="1 2" key="1">
    <citation type="submission" date="2016-10" db="EMBL/GenBank/DDBJ databases">
        <authorList>
            <person name="de Groot N.N."/>
        </authorList>
    </citation>
    <scope>NUCLEOTIDE SEQUENCE [LARGE SCALE GENOMIC DNA]</scope>
    <source>
        <strain evidence="1 2">CPCC 201354</strain>
    </source>
</reference>
<sequence>MDWEYWGTGPAGYGAALLYCHSLLVRETAEKVRDVFADVLDTPTGYVAQLSAAAHILGRAYRVDDYAELQYPVREHAHRLLAEVERS</sequence>
<dbReference type="STRING" id="504805.SAMN05421505_1197"/>
<dbReference type="AlphaFoldDB" id="A0A1G8DUQ7"/>
<accession>A0A1G8DUQ7</accession>
<name>A0A1G8DUQ7_9ACTN</name>
<evidence type="ECO:0000313" key="2">
    <source>
        <dbReference type="Proteomes" id="UP000198923"/>
    </source>
</evidence>
<protein>
    <submittedName>
        <fullName evidence="1">Uncharacterized protein</fullName>
    </submittedName>
</protein>
<evidence type="ECO:0000313" key="1">
    <source>
        <dbReference type="EMBL" id="SDH61444.1"/>
    </source>
</evidence>
<keyword evidence="2" id="KW-1185">Reference proteome</keyword>
<organism evidence="1 2">
    <name type="scientific">Sinosporangium album</name>
    <dbReference type="NCBI Taxonomy" id="504805"/>
    <lineage>
        <taxon>Bacteria</taxon>
        <taxon>Bacillati</taxon>
        <taxon>Actinomycetota</taxon>
        <taxon>Actinomycetes</taxon>
        <taxon>Streptosporangiales</taxon>
        <taxon>Streptosporangiaceae</taxon>
        <taxon>Sinosporangium</taxon>
    </lineage>
</organism>
<proteinExistence type="predicted"/>
<dbReference type="EMBL" id="FNCN01000019">
    <property type="protein sequence ID" value="SDH61444.1"/>
    <property type="molecule type" value="Genomic_DNA"/>
</dbReference>